<evidence type="ECO:0000313" key="2">
    <source>
        <dbReference type="EMBL" id="KAK2947708.1"/>
    </source>
</evidence>
<dbReference type="SUPFAM" id="SSF55729">
    <property type="entry name" value="Acyl-CoA N-acyltransferases (Nat)"/>
    <property type="match status" value="1"/>
</dbReference>
<dbReference type="CDD" id="cd04301">
    <property type="entry name" value="NAT_SF"/>
    <property type="match status" value="1"/>
</dbReference>
<evidence type="ECO:0000313" key="3">
    <source>
        <dbReference type="Proteomes" id="UP001281761"/>
    </source>
</evidence>
<dbReference type="PROSITE" id="PS51186">
    <property type="entry name" value="GNAT"/>
    <property type="match status" value="1"/>
</dbReference>
<dbReference type="Pfam" id="PF13508">
    <property type="entry name" value="Acetyltransf_7"/>
    <property type="match status" value="1"/>
</dbReference>
<dbReference type="InterPro" id="IPR016181">
    <property type="entry name" value="Acyl_CoA_acyltransferase"/>
</dbReference>
<feature type="domain" description="N-acetyltransferase" evidence="1">
    <location>
        <begin position="15"/>
        <end position="156"/>
    </location>
</feature>
<dbReference type="EMBL" id="JARBJD010000193">
    <property type="protein sequence ID" value="KAK2947708.1"/>
    <property type="molecule type" value="Genomic_DNA"/>
</dbReference>
<reference evidence="2 3" key="1">
    <citation type="journal article" date="2022" name="bioRxiv">
        <title>Genomics of Preaxostyla Flagellates Illuminates Evolutionary Transitions and the Path Towards Mitochondrial Loss.</title>
        <authorList>
            <person name="Novak L.V.F."/>
            <person name="Treitli S.C."/>
            <person name="Pyrih J."/>
            <person name="Halakuc P."/>
            <person name="Pipaliya S.V."/>
            <person name="Vacek V."/>
            <person name="Brzon O."/>
            <person name="Soukal P."/>
            <person name="Eme L."/>
            <person name="Dacks J.B."/>
            <person name="Karnkowska A."/>
            <person name="Elias M."/>
            <person name="Hampl V."/>
        </authorList>
    </citation>
    <scope>NUCLEOTIDE SEQUENCE [LARGE SCALE GENOMIC DNA]</scope>
    <source>
        <strain evidence="2">NAU3</strain>
        <tissue evidence="2">Gut</tissue>
    </source>
</reference>
<evidence type="ECO:0000259" key="1">
    <source>
        <dbReference type="PROSITE" id="PS51186"/>
    </source>
</evidence>
<accession>A0ABQ9X7C2</accession>
<comment type="caution">
    <text evidence="2">The sequence shown here is derived from an EMBL/GenBank/DDBJ whole genome shotgun (WGS) entry which is preliminary data.</text>
</comment>
<gene>
    <name evidence="2" type="ORF">BLNAU_17378</name>
</gene>
<protein>
    <submittedName>
        <fullName evidence="2">GNAT family N-acetyltransferase</fullName>
    </submittedName>
</protein>
<organism evidence="2 3">
    <name type="scientific">Blattamonas nauphoetae</name>
    <dbReference type="NCBI Taxonomy" id="2049346"/>
    <lineage>
        <taxon>Eukaryota</taxon>
        <taxon>Metamonada</taxon>
        <taxon>Preaxostyla</taxon>
        <taxon>Oxymonadida</taxon>
        <taxon>Blattamonas</taxon>
    </lineage>
</organism>
<keyword evidence="3" id="KW-1185">Reference proteome</keyword>
<proteinExistence type="predicted"/>
<dbReference type="Gene3D" id="3.40.630.30">
    <property type="match status" value="1"/>
</dbReference>
<dbReference type="Proteomes" id="UP001281761">
    <property type="component" value="Unassembled WGS sequence"/>
</dbReference>
<name>A0ABQ9X7C2_9EUKA</name>
<dbReference type="InterPro" id="IPR000182">
    <property type="entry name" value="GNAT_dom"/>
</dbReference>
<sequence length="165" mass="18517">MHPESCLTPKATDEGKIDTLSGKSILGDKWQYKELLLLADPEEQAVNKYLDDGEMFILSVDDLVVGEAVVKEIDSTTCELMNIAVLPEHQKHGYATQMLSHLASTFSGRYQKMLVGTAEPLIAFYERAGFHVDHVRANFFVDNYSEPVIENGVTYRDMTVLCRSL</sequence>